<evidence type="ECO:0000313" key="2">
    <source>
        <dbReference type="EMBL" id="ERJ92354.1"/>
    </source>
</evidence>
<name>A0ABN0NY19_TRELE</name>
<accession>A0ABN0NY19</accession>
<feature type="transmembrane region" description="Helical" evidence="1">
    <location>
        <begin position="20"/>
        <end position="45"/>
    </location>
</feature>
<proteinExistence type="predicted"/>
<protein>
    <submittedName>
        <fullName evidence="2">Tetratricopeptide repeat protein</fullName>
    </submittedName>
</protein>
<dbReference type="Proteomes" id="UP000016649">
    <property type="component" value="Unassembled WGS sequence"/>
</dbReference>
<keyword evidence="1" id="KW-0472">Membrane</keyword>
<keyword evidence="1" id="KW-1133">Transmembrane helix</keyword>
<dbReference type="InterPro" id="IPR011990">
    <property type="entry name" value="TPR-like_helical_dom_sf"/>
</dbReference>
<dbReference type="EMBL" id="AWVH01000037">
    <property type="protein sequence ID" value="ERJ92354.1"/>
    <property type="molecule type" value="Genomic_DNA"/>
</dbReference>
<keyword evidence="3" id="KW-1185">Reference proteome</keyword>
<dbReference type="RefSeq" id="WP_021687716.1">
    <property type="nucleotide sequence ID" value="NZ_KI260569.1"/>
</dbReference>
<evidence type="ECO:0000256" key="1">
    <source>
        <dbReference type="SAM" id="Phobius"/>
    </source>
</evidence>
<dbReference type="Gene3D" id="1.25.40.10">
    <property type="entry name" value="Tetratricopeptide repeat domain"/>
    <property type="match status" value="1"/>
</dbReference>
<dbReference type="SUPFAM" id="SSF48452">
    <property type="entry name" value="TPR-like"/>
    <property type="match status" value="1"/>
</dbReference>
<evidence type="ECO:0000313" key="3">
    <source>
        <dbReference type="Proteomes" id="UP000016649"/>
    </source>
</evidence>
<organism evidence="2 3">
    <name type="scientific">Treponema lecithinolyticum ATCC 700332</name>
    <dbReference type="NCBI Taxonomy" id="1321815"/>
    <lineage>
        <taxon>Bacteria</taxon>
        <taxon>Pseudomonadati</taxon>
        <taxon>Spirochaetota</taxon>
        <taxon>Spirochaetia</taxon>
        <taxon>Spirochaetales</taxon>
        <taxon>Treponemataceae</taxon>
        <taxon>Treponema</taxon>
    </lineage>
</organism>
<sequence length="223" mass="24571">MSETEKKTLSDYVGAAILKYRVVILSFLAVLIGAALIAGIVLSLLSAQKKSGLAAVDALQFRLEKVQKEEQTAEAQITEILNGFNELVKKSAGVVRVRAAMAAADIDFDRKNWEESRTNWVLAAETQKKSYTAAICFYNAAVCSEELGDFDNAVAYFDKASQAEDFPLASKAMFNAARIEDQRMNYQAAAERYQKLNDTHSGTDWANLGKSRIIALRSEGKIQ</sequence>
<gene>
    <name evidence="2" type="ORF">HMPREF9193_01514</name>
</gene>
<reference evidence="2 3" key="1">
    <citation type="submission" date="2013-08" db="EMBL/GenBank/DDBJ databases">
        <authorList>
            <person name="Weinstock G."/>
            <person name="Sodergren E."/>
            <person name="Wylie T."/>
            <person name="Fulton L."/>
            <person name="Fulton R."/>
            <person name="Fronick C."/>
            <person name="O'Laughlin M."/>
            <person name="Godfrey J."/>
            <person name="Miner T."/>
            <person name="Herter B."/>
            <person name="Appelbaum E."/>
            <person name="Cordes M."/>
            <person name="Lek S."/>
            <person name="Wollam A."/>
            <person name="Pepin K.H."/>
            <person name="Palsikar V.B."/>
            <person name="Mitreva M."/>
            <person name="Wilson R.K."/>
        </authorList>
    </citation>
    <scope>NUCLEOTIDE SEQUENCE [LARGE SCALE GENOMIC DNA]</scope>
    <source>
        <strain evidence="2 3">ATCC 700332</strain>
    </source>
</reference>
<keyword evidence="1" id="KW-0812">Transmembrane</keyword>
<comment type="caution">
    <text evidence="2">The sequence shown here is derived from an EMBL/GenBank/DDBJ whole genome shotgun (WGS) entry which is preliminary data.</text>
</comment>